<dbReference type="RefSeq" id="WP_091728433.1">
    <property type="nucleotide sequence ID" value="NZ_FNQE01000010.1"/>
</dbReference>
<name>A0A1H3NHZ2_9FIRM</name>
<evidence type="ECO:0000313" key="11">
    <source>
        <dbReference type="Proteomes" id="UP000198625"/>
    </source>
</evidence>
<dbReference type="GO" id="GO:0030409">
    <property type="term" value="F:glutamate formimidoyltransferase activity"/>
    <property type="evidence" value="ECO:0007669"/>
    <property type="project" value="UniProtKB-EC"/>
</dbReference>
<keyword evidence="7" id="KW-0290">Folate-binding</keyword>
<gene>
    <name evidence="10" type="ORF">SAMN05660462_01139</name>
</gene>
<dbReference type="PANTHER" id="PTHR12234:SF8">
    <property type="entry name" value="FORMIMINOTRANSFERASE-CYCLODEAMINASE"/>
    <property type="match status" value="1"/>
</dbReference>
<evidence type="ECO:0000259" key="9">
    <source>
        <dbReference type="SMART" id="SM01222"/>
    </source>
</evidence>
<dbReference type="Proteomes" id="UP000198625">
    <property type="component" value="Unassembled WGS sequence"/>
</dbReference>
<dbReference type="InterPro" id="IPR013802">
    <property type="entry name" value="Formiminotransferase_C"/>
</dbReference>
<dbReference type="GO" id="GO:0019556">
    <property type="term" value="P:L-histidine catabolic process to glutamate and formamide"/>
    <property type="evidence" value="ECO:0007669"/>
    <property type="project" value="UniProtKB-UniPathway"/>
</dbReference>
<evidence type="ECO:0000256" key="7">
    <source>
        <dbReference type="ARBA" id="ARBA00022954"/>
    </source>
</evidence>
<dbReference type="SMART" id="SM01222">
    <property type="entry name" value="FTCD_N"/>
    <property type="match status" value="1"/>
</dbReference>
<dbReference type="InterPro" id="IPR037064">
    <property type="entry name" value="Formiminotransferase_N_sf"/>
</dbReference>
<evidence type="ECO:0000259" key="8">
    <source>
        <dbReference type="SMART" id="SM01221"/>
    </source>
</evidence>
<evidence type="ECO:0000256" key="3">
    <source>
        <dbReference type="ARBA" id="ARBA00012252"/>
    </source>
</evidence>
<dbReference type="OrthoDB" id="9773217at2"/>
<protein>
    <recommendedName>
        <fullName evidence="3">glutamate formimidoyltransferase</fullName>
        <ecNumber evidence="3">2.1.2.5</ecNumber>
    </recommendedName>
</protein>
<proteinExistence type="predicted"/>
<feature type="domain" description="Formiminotransferase N-terminal subdomain" evidence="9">
    <location>
        <begin position="6"/>
        <end position="195"/>
    </location>
</feature>
<reference evidence="10 11" key="1">
    <citation type="submission" date="2016-10" db="EMBL/GenBank/DDBJ databases">
        <authorList>
            <person name="de Groot N.N."/>
        </authorList>
    </citation>
    <scope>NUCLEOTIDE SEQUENCE [LARGE SCALE GENOMIC DNA]</scope>
    <source>
        <strain evidence="10 11">DSM 21650</strain>
    </source>
</reference>
<dbReference type="Gene3D" id="3.30.990.10">
    <property type="entry name" value="Formiminotransferase, N-terminal subdomain"/>
    <property type="match status" value="1"/>
</dbReference>
<keyword evidence="11" id="KW-1185">Reference proteome</keyword>
<dbReference type="InterPro" id="IPR004227">
    <property type="entry name" value="Formiminotransferase_cat"/>
</dbReference>
<dbReference type="SUPFAM" id="SSF55116">
    <property type="entry name" value="Formiminotransferase domain of formiminotransferase-cyclodeaminase"/>
    <property type="match status" value="2"/>
</dbReference>
<comment type="pathway">
    <text evidence="2">Amino-acid degradation; L-histidine degradation into L-glutamate; L-glutamate from N-formimidoyl-L-glutamate (transferase route): step 1/1.</text>
</comment>
<keyword evidence="4" id="KW-0963">Cytoplasm</keyword>
<dbReference type="SMART" id="SM01221">
    <property type="entry name" value="FTCD"/>
    <property type="match status" value="1"/>
</dbReference>
<evidence type="ECO:0000256" key="4">
    <source>
        <dbReference type="ARBA" id="ARBA00022490"/>
    </source>
</evidence>
<evidence type="ECO:0000256" key="1">
    <source>
        <dbReference type="ARBA" id="ARBA00004496"/>
    </source>
</evidence>
<dbReference type="InterPro" id="IPR037070">
    <property type="entry name" value="Formiminotransferase_C_sf"/>
</dbReference>
<dbReference type="STRING" id="415015.SAMN05660462_01139"/>
<evidence type="ECO:0000313" key="10">
    <source>
        <dbReference type="EMBL" id="SDY88546.1"/>
    </source>
</evidence>
<dbReference type="GO" id="GO:0005737">
    <property type="term" value="C:cytoplasm"/>
    <property type="evidence" value="ECO:0007669"/>
    <property type="project" value="UniProtKB-SubCell"/>
</dbReference>
<sequence>MSAEKQYILAVPNFSDGRRKEVIEAVVEEVRKVEGVKLVSYEPEHDFNRTVVTIIGEPAPLKVALLNMAAKSIELINMEEQKGTHPRIGSQDTIPLFPFKNITVEECVKLAEEIGHELHEKTGVPVFFAAENARTEERKALAFIRKGQYEGLNALLKEIKDDESRKVEYESRKPDLSKDGLLSDKAGATIVSAEAEGLTAYNVFLATENLEIAKKIAKAVRGPSGGFSTTRAVGIKFPEREGVVVSVNMFDCQNTPMYRVFELVKQEAARYGIPVTGSEVVGPIKLEYIINSLEYYLGLEGFRRDQILETHLME</sequence>
<dbReference type="EMBL" id="FNQE01000010">
    <property type="protein sequence ID" value="SDY88546.1"/>
    <property type="molecule type" value="Genomic_DNA"/>
</dbReference>
<evidence type="ECO:0000256" key="6">
    <source>
        <dbReference type="ARBA" id="ARBA00022808"/>
    </source>
</evidence>
<keyword evidence="6" id="KW-0369">Histidine metabolism</keyword>
<dbReference type="InterPro" id="IPR012886">
    <property type="entry name" value="Formiminotransferase_N"/>
</dbReference>
<keyword evidence="5 10" id="KW-0808">Transferase</keyword>
<dbReference type="GO" id="GO:0005542">
    <property type="term" value="F:folic acid binding"/>
    <property type="evidence" value="ECO:0007669"/>
    <property type="project" value="UniProtKB-KW"/>
</dbReference>
<feature type="domain" description="Formiminotransferase C-terminal subdomain" evidence="8">
    <location>
        <begin position="197"/>
        <end position="311"/>
    </location>
</feature>
<dbReference type="NCBIfam" id="TIGR02024">
    <property type="entry name" value="FtcD"/>
    <property type="match status" value="1"/>
</dbReference>
<dbReference type="InterPro" id="IPR022384">
    <property type="entry name" value="FormiminoTrfase_cat_dom_sf"/>
</dbReference>
<dbReference type="Pfam" id="PF07837">
    <property type="entry name" value="FTCD_N"/>
    <property type="match status" value="1"/>
</dbReference>
<dbReference type="EC" id="2.1.2.5" evidence="3"/>
<dbReference type="InterPro" id="IPR051623">
    <property type="entry name" value="FTCD"/>
</dbReference>
<evidence type="ECO:0000256" key="2">
    <source>
        <dbReference type="ARBA" id="ARBA00005082"/>
    </source>
</evidence>
<comment type="subcellular location">
    <subcellularLocation>
        <location evidence="1">Cytoplasm</location>
    </subcellularLocation>
</comment>
<dbReference type="Pfam" id="PF02971">
    <property type="entry name" value="FTCD"/>
    <property type="match status" value="1"/>
</dbReference>
<dbReference type="UniPathway" id="UPA00379">
    <property type="reaction ID" value="UER00555"/>
</dbReference>
<dbReference type="GO" id="GO:0019557">
    <property type="term" value="P:L-histidine catabolic process to glutamate and formate"/>
    <property type="evidence" value="ECO:0007669"/>
    <property type="project" value="UniProtKB-UniPathway"/>
</dbReference>
<evidence type="ECO:0000256" key="5">
    <source>
        <dbReference type="ARBA" id="ARBA00022679"/>
    </source>
</evidence>
<accession>A0A1H3NHZ2</accession>
<dbReference type="AlphaFoldDB" id="A0A1H3NHZ2"/>
<organism evidence="10 11">
    <name type="scientific">Proteiniborus ethanoligenes</name>
    <dbReference type="NCBI Taxonomy" id="415015"/>
    <lineage>
        <taxon>Bacteria</taxon>
        <taxon>Bacillati</taxon>
        <taxon>Bacillota</taxon>
        <taxon>Clostridia</taxon>
        <taxon>Eubacteriales</taxon>
        <taxon>Proteiniborus</taxon>
    </lineage>
</organism>
<dbReference type="Gene3D" id="3.30.70.670">
    <property type="entry name" value="Formiminotransferase, C-terminal subdomain"/>
    <property type="match status" value="1"/>
</dbReference>
<dbReference type="PANTHER" id="PTHR12234">
    <property type="entry name" value="FORMIMINOTRANSFERASE-CYCLODEAMINASE"/>
    <property type="match status" value="1"/>
</dbReference>